<name>A0ABS6RXF0_9BACT</name>
<sequence>MTDAMHKQTLPQGLLTPRWTLSELLPGGKGPELEDVIQEIDETASYIQSLRDTLVPGIACEDFVRLLNALERFATLSNRLGAYGQLWFSEDTQNREALSYMVRMDDMLASLQNRILFFNLWWRSLSNDEANRLIACSGSLQYYLKQQRNFKRHTLSEPEEKIINLKDVNGINAILTLYDMITNKYAFELEINGKKQQLTRDALMGYVRHHDAGLRKGAYQELLRVYGADEAVLSQIYTHRLRDFTNENLHLRQFQSPISVRNLANDVSDLAVEILLTVCEVEAHVFQRYFKLKGRMLNTPKLQRYDIYAPCYASSDNQDNKPHKTIAYHDAVAMVLDTFREFSPQLEVLVHRVFEQQHVDSEDRPNKRGGAFCYSALPTLLPWVLVNYNGQPRQVATIAHEMGHAVHALMAHEHSVLTYNATLPLAETASVFSEMLLTERLLATETDRNVKREILQNAIDDIYATVIRQAYFVIFEQKAHRLFSEGEIDLNALYMSTLSAQFGDAVDVSKDFRFEWMAIPHIYHTPFYCYAYCFGELLSLALYQRYKEEGEKFKPLFLKILSYGGSKSPDHILNEVGIDISDPALWRSGFRVIETMIHQLEVL</sequence>
<keyword evidence="3 6" id="KW-0378">Hydrolase</keyword>
<keyword evidence="2 6" id="KW-0479">Metal-binding</keyword>
<accession>A0ABS6RXF0</accession>
<dbReference type="EMBL" id="JABXWD010000093">
    <property type="protein sequence ID" value="MBV6341312.1"/>
    <property type="molecule type" value="Genomic_DNA"/>
</dbReference>
<keyword evidence="1 6" id="KW-0645">Protease</keyword>
<keyword evidence="4 6" id="KW-0862">Zinc</keyword>
<evidence type="ECO:0000256" key="3">
    <source>
        <dbReference type="ARBA" id="ARBA00022801"/>
    </source>
</evidence>
<gene>
    <name evidence="8" type="ORF">HWQ67_06920</name>
</gene>
<dbReference type="RefSeq" id="WP_218251947.1">
    <property type="nucleotide sequence ID" value="NZ_JABXWD010000093.1"/>
</dbReference>
<dbReference type="PANTHER" id="PTHR11804:SF5">
    <property type="entry name" value="OLIGOENDOPEPTIDASE F"/>
    <property type="match status" value="1"/>
</dbReference>
<evidence type="ECO:0000256" key="1">
    <source>
        <dbReference type="ARBA" id="ARBA00022670"/>
    </source>
</evidence>
<dbReference type="Proteomes" id="UP001196980">
    <property type="component" value="Unassembled WGS sequence"/>
</dbReference>
<evidence type="ECO:0000313" key="9">
    <source>
        <dbReference type="Proteomes" id="UP001196980"/>
    </source>
</evidence>
<evidence type="ECO:0000256" key="4">
    <source>
        <dbReference type="ARBA" id="ARBA00022833"/>
    </source>
</evidence>
<feature type="domain" description="Peptidase M3A/M3B catalytic" evidence="7">
    <location>
        <begin position="209"/>
        <end position="587"/>
    </location>
</feature>
<evidence type="ECO:0000256" key="5">
    <source>
        <dbReference type="ARBA" id="ARBA00023049"/>
    </source>
</evidence>
<dbReference type="InterPro" id="IPR045090">
    <property type="entry name" value="Pept_M3A_M3B"/>
</dbReference>
<dbReference type="PANTHER" id="PTHR11804">
    <property type="entry name" value="PROTEASE M3 THIMET OLIGOPEPTIDASE-RELATED"/>
    <property type="match status" value="1"/>
</dbReference>
<protein>
    <submittedName>
        <fullName evidence="8">M3 family oligoendopeptidase</fullName>
    </submittedName>
</protein>
<reference evidence="8 9" key="1">
    <citation type="journal article" date="2020" name="J Geophys Res Biogeosci">
        <title>Magnetotaxis as an Adaptation to Enable Bacterial Shuttling of Microbial Sulfur and Sulfur Cycling Across Aquatic Oxic#Anoxic Interfaces.</title>
        <authorList>
            <person name="Li J."/>
            <person name="Liu P."/>
            <person name="Wang J."/>
            <person name="Roberts A.P."/>
            <person name="Pan Y."/>
        </authorList>
    </citation>
    <scope>NUCLEOTIDE SEQUENCE [LARGE SCALE GENOMIC DNA]</scope>
    <source>
        <strain evidence="8 9">MYR-1_YQ</strain>
    </source>
</reference>
<evidence type="ECO:0000313" key="8">
    <source>
        <dbReference type="EMBL" id="MBV6341312.1"/>
    </source>
</evidence>
<evidence type="ECO:0000256" key="6">
    <source>
        <dbReference type="RuleBase" id="RU003435"/>
    </source>
</evidence>
<organism evidence="8 9">
    <name type="scientific">Candidatus Magnetobacterium casense</name>
    <dbReference type="NCBI Taxonomy" id="1455061"/>
    <lineage>
        <taxon>Bacteria</taxon>
        <taxon>Pseudomonadati</taxon>
        <taxon>Nitrospirota</taxon>
        <taxon>Thermodesulfovibrionia</taxon>
        <taxon>Thermodesulfovibrionales</taxon>
        <taxon>Candidatus Magnetobacteriaceae</taxon>
        <taxon>Candidatus Magnetobacterium</taxon>
    </lineage>
</organism>
<keyword evidence="9" id="KW-1185">Reference proteome</keyword>
<evidence type="ECO:0000259" key="7">
    <source>
        <dbReference type="Pfam" id="PF01432"/>
    </source>
</evidence>
<dbReference type="InterPro" id="IPR001567">
    <property type="entry name" value="Pept_M3A_M3B_dom"/>
</dbReference>
<dbReference type="CDD" id="cd09610">
    <property type="entry name" value="M3B_PepF"/>
    <property type="match status" value="1"/>
</dbReference>
<evidence type="ECO:0000256" key="2">
    <source>
        <dbReference type="ARBA" id="ARBA00022723"/>
    </source>
</evidence>
<dbReference type="Pfam" id="PF01432">
    <property type="entry name" value="Peptidase_M3"/>
    <property type="match status" value="1"/>
</dbReference>
<proteinExistence type="inferred from homology"/>
<comment type="cofactor">
    <cofactor evidence="6">
        <name>Zn(2+)</name>
        <dbReference type="ChEBI" id="CHEBI:29105"/>
    </cofactor>
    <text evidence="6">Binds 1 zinc ion.</text>
</comment>
<comment type="similarity">
    <text evidence="6">Belongs to the peptidase M3 family.</text>
</comment>
<keyword evidence="5 6" id="KW-0482">Metalloprotease</keyword>
<comment type="caution">
    <text evidence="8">The sequence shown here is derived from an EMBL/GenBank/DDBJ whole genome shotgun (WGS) entry which is preliminary data.</text>
</comment>